<feature type="domain" description="Malonyl-CoA decarboxylase N-terminal" evidence="2">
    <location>
        <begin position="83"/>
        <end position="170"/>
    </location>
</feature>
<organism evidence="3">
    <name type="scientific">uncultured Craurococcus sp</name>
    <dbReference type="NCBI Taxonomy" id="1135998"/>
    <lineage>
        <taxon>Bacteria</taxon>
        <taxon>Pseudomonadati</taxon>
        <taxon>Pseudomonadota</taxon>
        <taxon>Alphaproteobacteria</taxon>
        <taxon>Acetobacterales</taxon>
        <taxon>Acetobacteraceae</taxon>
        <taxon>Craurococcus</taxon>
        <taxon>environmental samples</taxon>
    </lineage>
</organism>
<dbReference type="AlphaFoldDB" id="A0A6J4H1P2"/>
<evidence type="ECO:0000259" key="2">
    <source>
        <dbReference type="Pfam" id="PF17408"/>
    </source>
</evidence>
<dbReference type="PANTHER" id="PTHR28641">
    <property type="match status" value="1"/>
</dbReference>
<keyword evidence="3" id="KW-0456">Lyase</keyword>
<dbReference type="EMBL" id="CADCTD010000001">
    <property type="protein sequence ID" value="CAA9211887.1"/>
    <property type="molecule type" value="Genomic_DNA"/>
</dbReference>
<dbReference type="InterPro" id="IPR007956">
    <property type="entry name" value="Malonyl_CoA_deC_C"/>
</dbReference>
<dbReference type="PANTHER" id="PTHR28641:SF1">
    <property type="entry name" value="MALONYL-COA DECARBOXYLASE, MITOCHONDRIAL"/>
    <property type="match status" value="1"/>
</dbReference>
<gene>
    <name evidence="3" type="ORF">AVDCRST_MAG27-1273</name>
</gene>
<dbReference type="InterPro" id="IPR042303">
    <property type="entry name" value="Malonyl_CoA_deC_C_sf"/>
</dbReference>
<dbReference type="GO" id="GO:0006633">
    <property type="term" value="P:fatty acid biosynthetic process"/>
    <property type="evidence" value="ECO:0007669"/>
    <property type="project" value="InterPro"/>
</dbReference>
<accession>A0A6J4H1P2</accession>
<reference evidence="3" key="1">
    <citation type="submission" date="2020-02" db="EMBL/GenBank/DDBJ databases">
        <authorList>
            <person name="Meier V. D."/>
        </authorList>
    </citation>
    <scope>NUCLEOTIDE SEQUENCE</scope>
    <source>
        <strain evidence="3">AVDCRST_MAG27</strain>
    </source>
</reference>
<dbReference type="InterPro" id="IPR035372">
    <property type="entry name" value="MCD_N"/>
</dbReference>
<dbReference type="GO" id="GO:0050080">
    <property type="term" value="F:malonyl-CoA decarboxylase activity"/>
    <property type="evidence" value="ECO:0007669"/>
    <property type="project" value="UniProtKB-EC"/>
</dbReference>
<dbReference type="InterPro" id="IPR038917">
    <property type="entry name" value="Malonyl_CoA_deC"/>
</dbReference>
<name>A0A6J4H1P2_9PROT</name>
<dbReference type="Gene3D" id="1.20.140.90">
    <property type="entry name" value="Malonyl-CoA decarboxylase, oligemerization domain"/>
    <property type="match status" value="1"/>
</dbReference>
<dbReference type="Gene3D" id="3.40.630.150">
    <property type="entry name" value="Malonyl-CoA decarboxylase, catalytic domain"/>
    <property type="match status" value="1"/>
</dbReference>
<dbReference type="InterPro" id="IPR038351">
    <property type="entry name" value="MCD_N_sf"/>
</dbReference>
<evidence type="ECO:0000259" key="1">
    <source>
        <dbReference type="Pfam" id="PF05292"/>
    </source>
</evidence>
<feature type="domain" description="Malonyl-CoA decarboxylase C-terminal" evidence="1">
    <location>
        <begin position="173"/>
        <end position="456"/>
    </location>
</feature>
<dbReference type="Pfam" id="PF05292">
    <property type="entry name" value="MCD"/>
    <property type="match status" value="1"/>
</dbReference>
<evidence type="ECO:0000313" key="3">
    <source>
        <dbReference type="EMBL" id="CAA9211887.1"/>
    </source>
</evidence>
<dbReference type="Pfam" id="PF17408">
    <property type="entry name" value="MCD_N"/>
    <property type="match status" value="1"/>
</dbReference>
<sequence>MSEVLEQAGLLDRALRRVTSLWRDMADRVTGAEAEGIAEQMRACLEDRGGELSARNRAAKLAQAYLGLDAPGRIGFLRTLAGFDSDEAAVRAAMDRVQAAADSAERASAQARLRRALEPPRLRLLTQFTTIPDGVKFLVDLRGELLRLMDGDPLLGALESDLRGLLASWFDVGFLELRRIDWNSPAALLEKLVSYEAVHRIRTWRDLKNRLDSDRRCYAFFHPRMPEEPLIFVEVALVKGLAGSVQRLLDEKAPVLDPAQADTAIFYSINNCQRGLDGISFGNFLIKRVVALLGTELKGLKAFSTLSPIPGFCRWLQERIAEGEAGMVTEEELSALRAAAPAMLALPAPAEGGAATTSAPSLAPETPAQTLARILARRGWQREEALAKLLEPVLTRLCATYLVQAASPRNPKRARDPVEHFHLSNGARIERLNWRGDISDKGMRESAGLMVNYLYDPARIEEYHETYMGEGKRPMASAIRKLARA</sequence>
<protein>
    <submittedName>
        <fullName evidence="3">Malonyl-CoA decarboxylase</fullName>
        <ecNumber evidence="3">4.1.1.9</ecNumber>
    </submittedName>
</protein>
<proteinExistence type="predicted"/>
<dbReference type="EC" id="4.1.1.9" evidence="3"/>